<dbReference type="InterPro" id="IPR050847">
    <property type="entry name" value="SASP_DNA-binding"/>
</dbReference>
<dbReference type="EMBL" id="CP001098">
    <property type="protein sequence ID" value="ACL70041.1"/>
    <property type="molecule type" value="Genomic_DNA"/>
</dbReference>
<accession>B8CXM2</accession>
<dbReference type="Pfam" id="PF00269">
    <property type="entry name" value="SASP"/>
    <property type="match status" value="1"/>
</dbReference>
<dbReference type="AlphaFoldDB" id="B8CXM2"/>
<dbReference type="PROSITE" id="PS00304">
    <property type="entry name" value="SASP_1"/>
    <property type="match status" value="1"/>
</dbReference>
<reference evidence="5 6" key="1">
    <citation type="journal article" date="2009" name="PLoS ONE">
        <title>Genome analysis of the anaerobic thermohalophilic bacterium Halothermothrix orenii.</title>
        <authorList>
            <person name="Mavromatis K."/>
            <person name="Ivanova N."/>
            <person name="Anderson I."/>
            <person name="Lykidis A."/>
            <person name="Hooper S.D."/>
            <person name="Sun H."/>
            <person name="Kunin V."/>
            <person name="Lapidus A."/>
            <person name="Hugenholtz P."/>
            <person name="Patel B."/>
            <person name="Kyrpides N.C."/>
        </authorList>
    </citation>
    <scope>NUCLEOTIDE SEQUENCE [LARGE SCALE GENOMIC DNA]</scope>
    <source>
        <strain evidence="6">H 168 / OCM 544 / DSM 9562</strain>
    </source>
</reference>
<dbReference type="GO" id="GO:0030435">
    <property type="term" value="P:sporulation resulting in formation of a cellular spore"/>
    <property type="evidence" value="ECO:0007669"/>
    <property type="project" value="UniProtKB-KW"/>
</dbReference>
<dbReference type="STRING" id="373903.Hore_12910"/>
<evidence type="ECO:0000256" key="3">
    <source>
        <dbReference type="ARBA" id="ARBA00022969"/>
    </source>
</evidence>
<dbReference type="PANTHER" id="PTHR36107:SF1">
    <property type="entry name" value="SMALL, ACID-SOLUBLE SPORE PROTEIN A"/>
    <property type="match status" value="1"/>
</dbReference>
<evidence type="ECO:0000256" key="4">
    <source>
        <dbReference type="ARBA" id="ARBA00023125"/>
    </source>
</evidence>
<dbReference type="InterPro" id="IPR018126">
    <property type="entry name" value="SASP_alpha/beta-type_CS"/>
</dbReference>
<dbReference type="Gene3D" id="6.10.10.80">
    <property type="entry name" value="Small, acid-soluble spore protein, alpha/beta type-like"/>
    <property type="match status" value="1"/>
</dbReference>
<evidence type="ECO:0000256" key="2">
    <source>
        <dbReference type="ARBA" id="ARBA00005442"/>
    </source>
</evidence>
<evidence type="ECO:0000256" key="1">
    <source>
        <dbReference type="ARBA" id="ARBA00003863"/>
    </source>
</evidence>
<keyword evidence="3" id="KW-0749">Sporulation</keyword>
<sequence>MAGTGQRNNTLINPLAAQAMEKFKYEVAQELGIQIPQSGYYGEMTTRDTGALGGHMVRKMVEAYENSLAGTGNQNQQY</sequence>
<protein>
    <submittedName>
        <fullName evidence="5">Small acid-soluble spore protein alpha/beta type</fullName>
    </submittedName>
</protein>
<evidence type="ECO:0000313" key="6">
    <source>
        <dbReference type="Proteomes" id="UP000000719"/>
    </source>
</evidence>
<dbReference type="RefSeq" id="WP_012636225.1">
    <property type="nucleotide sequence ID" value="NC_011899.1"/>
</dbReference>
<dbReference type="GO" id="GO:0006265">
    <property type="term" value="P:DNA topological change"/>
    <property type="evidence" value="ECO:0007669"/>
    <property type="project" value="InterPro"/>
</dbReference>
<evidence type="ECO:0000313" key="5">
    <source>
        <dbReference type="EMBL" id="ACL70041.1"/>
    </source>
</evidence>
<dbReference type="PANTHER" id="PTHR36107">
    <property type="entry name" value="SMALL, ACID-SOLUBLE SPORE PROTEIN A"/>
    <property type="match status" value="1"/>
</dbReference>
<comment type="function">
    <text evidence="1">SASP are bound to spore DNA. They are double-stranded DNA-binding proteins that cause DNA to change to an a-like conformation. They protect the DNA backbone from chemical and enzymatic cleavage and are thus involved in dormant spore's high resistance to UV light.</text>
</comment>
<dbReference type="InterPro" id="IPR038300">
    <property type="entry name" value="SASP_sf_alpha/beta"/>
</dbReference>
<proteinExistence type="inferred from homology"/>
<dbReference type="GO" id="GO:0003690">
    <property type="term" value="F:double-stranded DNA binding"/>
    <property type="evidence" value="ECO:0007669"/>
    <property type="project" value="InterPro"/>
</dbReference>
<organism evidence="5 6">
    <name type="scientific">Halothermothrix orenii (strain H 168 / OCM 544 / DSM 9562)</name>
    <dbReference type="NCBI Taxonomy" id="373903"/>
    <lineage>
        <taxon>Bacteria</taxon>
        <taxon>Bacillati</taxon>
        <taxon>Bacillota</taxon>
        <taxon>Clostridia</taxon>
        <taxon>Halanaerobiales</taxon>
        <taxon>Halothermotrichaceae</taxon>
        <taxon>Halothermothrix</taxon>
    </lineage>
</organism>
<dbReference type="InterPro" id="IPR001448">
    <property type="entry name" value="SASP_alpha/beta-type"/>
</dbReference>
<keyword evidence="6" id="KW-1185">Reference proteome</keyword>
<keyword evidence="4" id="KW-0238">DNA-binding</keyword>
<dbReference type="HOGENOM" id="CLU_169738_2_0_9"/>
<comment type="similarity">
    <text evidence="2">Belongs to the alpha/beta-type SASP family.</text>
</comment>
<dbReference type="KEGG" id="hor:Hore_12910"/>
<dbReference type="eggNOG" id="ENOG5032YCI">
    <property type="taxonomic scope" value="Bacteria"/>
</dbReference>
<name>B8CXM2_HALOH</name>
<dbReference type="Proteomes" id="UP000000719">
    <property type="component" value="Chromosome"/>
</dbReference>
<gene>
    <name evidence="5" type="ordered locus">Hore_12910</name>
</gene>